<dbReference type="GO" id="GO:0006491">
    <property type="term" value="P:N-glycan processing"/>
    <property type="evidence" value="ECO:0007669"/>
    <property type="project" value="TreeGrafter"/>
</dbReference>
<evidence type="ECO:0000256" key="5">
    <source>
        <dbReference type="ARBA" id="ARBA00022692"/>
    </source>
</evidence>
<accession>A0A061RAS9</accession>
<evidence type="ECO:0000256" key="8">
    <source>
        <dbReference type="ARBA" id="ARBA00023034"/>
    </source>
</evidence>
<evidence type="ECO:0000256" key="10">
    <source>
        <dbReference type="ARBA" id="ARBA00023180"/>
    </source>
</evidence>
<organism evidence="12">
    <name type="scientific">Tetraselmis sp. GSL018</name>
    <dbReference type="NCBI Taxonomy" id="582737"/>
    <lineage>
        <taxon>Eukaryota</taxon>
        <taxon>Viridiplantae</taxon>
        <taxon>Chlorophyta</taxon>
        <taxon>core chlorophytes</taxon>
        <taxon>Chlorodendrophyceae</taxon>
        <taxon>Chlorodendrales</taxon>
        <taxon>Chlorodendraceae</taxon>
        <taxon>Tetraselmis</taxon>
    </lineage>
</organism>
<dbReference type="Pfam" id="PF00777">
    <property type="entry name" value="Glyco_transf_29"/>
    <property type="match status" value="1"/>
</dbReference>
<dbReference type="Gene3D" id="3.90.1480.20">
    <property type="entry name" value="Glycosyl transferase family 29"/>
    <property type="match status" value="1"/>
</dbReference>
<dbReference type="InterPro" id="IPR050943">
    <property type="entry name" value="Glycosyltr_29_Sialyltrsf"/>
</dbReference>
<keyword evidence="10" id="KW-0325">Glycoprotein</keyword>
<name>A0A061RAS9_9CHLO</name>
<keyword evidence="8" id="KW-0333">Golgi apparatus</keyword>
<feature type="region of interest" description="Disordered" evidence="11">
    <location>
        <begin position="107"/>
        <end position="146"/>
    </location>
</feature>
<gene>
    <name evidence="12" type="ORF">TSPGSL018_4978</name>
</gene>
<dbReference type="GO" id="GO:0009311">
    <property type="term" value="P:oligosaccharide metabolic process"/>
    <property type="evidence" value="ECO:0007669"/>
    <property type="project" value="TreeGrafter"/>
</dbReference>
<keyword evidence="4 12" id="KW-0808">Transferase</keyword>
<dbReference type="InterPro" id="IPR038578">
    <property type="entry name" value="GT29-like_sf"/>
</dbReference>
<evidence type="ECO:0000256" key="6">
    <source>
        <dbReference type="ARBA" id="ARBA00022968"/>
    </source>
</evidence>
<dbReference type="GO" id="GO:0000139">
    <property type="term" value="C:Golgi membrane"/>
    <property type="evidence" value="ECO:0007669"/>
    <property type="project" value="UniProtKB-SubCell"/>
</dbReference>
<keyword evidence="5" id="KW-0812">Transmembrane</keyword>
<dbReference type="PANTHER" id="PTHR11987:SF53">
    <property type="entry name" value="ALPHA-2,8-SIALYLTRANSFERASE 8F-LIKE"/>
    <property type="match status" value="1"/>
</dbReference>
<reference evidence="12" key="1">
    <citation type="submission" date="2014-05" db="EMBL/GenBank/DDBJ databases">
        <title>The transcriptome of the halophilic microalga Tetraselmis sp. GSL018 isolated from the Great Salt Lake, Utah.</title>
        <authorList>
            <person name="Jinkerson R.E."/>
            <person name="D'Adamo S."/>
            <person name="Posewitz M.C."/>
        </authorList>
    </citation>
    <scope>NUCLEOTIDE SEQUENCE</scope>
    <source>
        <strain evidence="12">GSL018</strain>
    </source>
</reference>
<keyword evidence="3 12" id="KW-0328">Glycosyltransferase</keyword>
<protein>
    <submittedName>
        <fullName evidence="12">Alpha--sialyltransferase st3gal i-r2</fullName>
    </submittedName>
</protein>
<comment type="subcellular location">
    <subcellularLocation>
        <location evidence="1">Golgi apparatus membrane</location>
        <topology evidence="1">Single-pass type II membrane protein</topology>
    </subcellularLocation>
</comment>
<proteinExistence type="inferred from homology"/>
<comment type="similarity">
    <text evidence="2">Belongs to the glycosyltransferase 29 family.</text>
</comment>
<evidence type="ECO:0000256" key="1">
    <source>
        <dbReference type="ARBA" id="ARBA00004323"/>
    </source>
</evidence>
<sequence>MTVHQEQLVGGTNQTSFRSATCDSQNLLSERKNLNTSAQFWQASSFKNKKVTSISLVGVIAALFILSGLNRREDKGTQTLNEEESGVDPYAEDVSWIKETERKFQADKRMRSRLSKGANKGKPQRQPELSFPKSWPQGPPQDPEVLQMPDTQLQAQDDELRKKVEAAEYKYILREPVEPPAHRVAGCRNCKPLEPPKECSSLPRSLWDATAEGGAGQRDVETLQGLLGRSLKFAPADAPAAESEGGFAEPNDMRVGMVRQHLKAWKAEPACSFWTRACARRSQKEIRNLPFQQGPEELFPGRVMPTNGTRLFPALQPGELGTCALVGAGSNLSGRKRGWEIDQHDNVFRFADSLIEGYEADVGSKATVLVVKAGKSSDKSTRWNLRQMRNATMYSFERLRDWKNLASQQDEEDFRFVGREMLWPTPLTTKVTARFYSIYLSNSASKSQPQKHVPTSGFSYALAVIASGLCTRVDMYGFSSTGSGRYFQPDTPLSSAHIAGLEQWVYRLAMLEPMHVCVYD</sequence>
<keyword evidence="7" id="KW-1133">Transmembrane helix</keyword>
<dbReference type="EMBL" id="GBEZ01016174">
    <property type="protein sequence ID" value="JAC70052.1"/>
    <property type="molecule type" value="Transcribed_RNA"/>
</dbReference>
<evidence type="ECO:0000256" key="11">
    <source>
        <dbReference type="SAM" id="MobiDB-lite"/>
    </source>
</evidence>
<dbReference type="AlphaFoldDB" id="A0A061RAS9"/>
<dbReference type="GO" id="GO:0003828">
    <property type="term" value="F:alpha-N-acetylneuraminate alpha-2,8-sialyltransferase activity"/>
    <property type="evidence" value="ECO:0007669"/>
    <property type="project" value="TreeGrafter"/>
</dbReference>
<evidence type="ECO:0000256" key="9">
    <source>
        <dbReference type="ARBA" id="ARBA00023136"/>
    </source>
</evidence>
<evidence type="ECO:0000256" key="7">
    <source>
        <dbReference type="ARBA" id="ARBA00022989"/>
    </source>
</evidence>
<evidence type="ECO:0000256" key="4">
    <source>
        <dbReference type="ARBA" id="ARBA00022679"/>
    </source>
</evidence>
<dbReference type="InterPro" id="IPR001675">
    <property type="entry name" value="Glyco_trans_29"/>
</dbReference>
<dbReference type="PANTHER" id="PTHR11987">
    <property type="entry name" value="ALPHA-2,8-SIALYLTRANSFERASE"/>
    <property type="match status" value="1"/>
</dbReference>
<keyword evidence="6" id="KW-0735">Signal-anchor</keyword>
<keyword evidence="9" id="KW-0472">Membrane</keyword>
<evidence type="ECO:0000256" key="2">
    <source>
        <dbReference type="ARBA" id="ARBA00006003"/>
    </source>
</evidence>
<evidence type="ECO:0000256" key="3">
    <source>
        <dbReference type="ARBA" id="ARBA00022676"/>
    </source>
</evidence>
<evidence type="ECO:0000313" key="12">
    <source>
        <dbReference type="EMBL" id="JAC70052.1"/>
    </source>
</evidence>